<evidence type="ECO:0000313" key="5">
    <source>
        <dbReference type="Proteomes" id="UP000663829"/>
    </source>
</evidence>
<evidence type="ECO:0000313" key="4">
    <source>
        <dbReference type="EMBL" id="CAF3929343.1"/>
    </source>
</evidence>
<sequence length="618" mass="71984">MEKLPNEILLCLFENYTRAYDLFDCYCNLNTRINDLIKHARLQIDLSISSTSIHEINLLISTISHSPEQLHSLQLSDRYFYSQTTIFFKAIDLENCLNIRTLILLKPKLTSLLDKILLKLENLPHLETFSIDISNRYNAFPFIQTLFNIVLNKLFLKKCRLIFGHLSSSILFTNYRCQTLEYLSISLYSLYDLTQLVYQIPNIKYLDVKLTVVETAGILWNNNDSSLSSFAGTIPNLTSFKLFMICVPFNEVERLLINHQNLKRLSFTSYVCMNNECMSGNKWHEIVSTLPKLQSFQLDIQREKADLDYVRTVQLPSFSTNFWIDRNVYVSYYYIRVSEVVCFHTLPYFNKKLHLSLNDFDFGSTMQSAKPIETYESVNHLQLTAIPHPNAHRLILPDSFPAYVYKNLNSVTFCLQAQITCTQPLLDYIKNVFDSSRSSITCVALCQKYHGYLIDPNWLITILNCGTHINTLRMQFFELNTIINQLSHNNDLRLKLNKMIRHLNLNATYLPTNSICLEQFCSIFSNLRSLVNIRVRTIADCLVILQTVITEMTQLKHFKIQLDSESVTFDHLDPEPEIKTFTQIDIKETLEKTLQDTNRQFSAIFTANFLYINLCMIH</sequence>
<dbReference type="Proteomes" id="UP000663829">
    <property type="component" value="Unassembled WGS sequence"/>
</dbReference>
<dbReference type="EMBL" id="CAJOBA010004793">
    <property type="protein sequence ID" value="CAF3724093.1"/>
    <property type="molecule type" value="Genomic_DNA"/>
</dbReference>
<dbReference type="EMBL" id="CAJNOQ010007349">
    <property type="protein sequence ID" value="CAF1165682.1"/>
    <property type="molecule type" value="Genomic_DNA"/>
</dbReference>
<proteinExistence type="predicted"/>
<dbReference type="EMBL" id="CAJOBC010007348">
    <property type="protein sequence ID" value="CAF3929343.1"/>
    <property type="molecule type" value="Genomic_DNA"/>
</dbReference>
<evidence type="ECO:0000313" key="3">
    <source>
        <dbReference type="EMBL" id="CAF3724093.1"/>
    </source>
</evidence>
<evidence type="ECO:0000313" key="1">
    <source>
        <dbReference type="EMBL" id="CAF0949700.1"/>
    </source>
</evidence>
<reference evidence="2" key="1">
    <citation type="submission" date="2021-02" db="EMBL/GenBank/DDBJ databases">
        <authorList>
            <person name="Nowell W R."/>
        </authorList>
    </citation>
    <scope>NUCLEOTIDE SEQUENCE</scope>
</reference>
<dbReference type="Proteomes" id="UP000682733">
    <property type="component" value="Unassembled WGS sequence"/>
</dbReference>
<keyword evidence="5" id="KW-1185">Reference proteome</keyword>
<comment type="caution">
    <text evidence="2">The sequence shown here is derived from an EMBL/GenBank/DDBJ whole genome shotgun (WGS) entry which is preliminary data.</text>
</comment>
<evidence type="ECO:0000313" key="2">
    <source>
        <dbReference type="EMBL" id="CAF1165682.1"/>
    </source>
</evidence>
<dbReference type="AlphaFoldDB" id="A0A814TTD2"/>
<dbReference type="EMBL" id="CAJNOK010004787">
    <property type="protein sequence ID" value="CAF0949700.1"/>
    <property type="molecule type" value="Genomic_DNA"/>
</dbReference>
<dbReference type="Proteomes" id="UP000681722">
    <property type="component" value="Unassembled WGS sequence"/>
</dbReference>
<protein>
    <submittedName>
        <fullName evidence="2">Uncharacterized protein</fullName>
    </submittedName>
</protein>
<dbReference type="Proteomes" id="UP000677228">
    <property type="component" value="Unassembled WGS sequence"/>
</dbReference>
<accession>A0A814TTD2</accession>
<gene>
    <name evidence="2" type="ORF">GPM918_LOCUS21914</name>
    <name evidence="1" type="ORF">OVA965_LOCUS12086</name>
    <name evidence="4" type="ORF">SRO942_LOCUS21912</name>
    <name evidence="3" type="ORF">TMI583_LOCUS12094</name>
</gene>
<organism evidence="2 5">
    <name type="scientific">Didymodactylos carnosus</name>
    <dbReference type="NCBI Taxonomy" id="1234261"/>
    <lineage>
        <taxon>Eukaryota</taxon>
        <taxon>Metazoa</taxon>
        <taxon>Spiralia</taxon>
        <taxon>Gnathifera</taxon>
        <taxon>Rotifera</taxon>
        <taxon>Eurotatoria</taxon>
        <taxon>Bdelloidea</taxon>
        <taxon>Philodinida</taxon>
        <taxon>Philodinidae</taxon>
        <taxon>Didymodactylos</taxon>
    </lineage>
</organism>
<name>A0A814TTD2_9BILA</name>